<dbReference type="EMBL" id="JACPUR010000035">
    <property type="protein sequence ID" value="MBI3128696.1"/>
    <property type="molecule type" value="Genomic_DNA"/>
</dbReference>
<dbReference type="Gene3D" id="3.40.50.12780">
    <property type="entry name" value="N-terminal domain of ligase-like"/>
    <property type="match status" value="1"/>
</dbReference>
<dbReference type="InterPro" id="IPR045851">
    <property type="entry name" value="AMP-bd_C_sf"/>
</dbReference>
<dbReference type="SUPFAM" id="SSF56801">
    <property type="entry name" value="Acetyl-CoA synthetase-like"/>
    <property type="match status" value="1"/>
</dbReference>
<feature type="domain" description="AMP-dependent synthetase/ligase" evidence="3">
    <location>
        <begin position="8"/>
        <end position="370"/>
    </location>
</feature>
<comment type="caution">
    <text evidence="5">The sequence shown here is derived from an EMBL/GenBank/DDBJ whole genome shotgun (WGS) entry which is preliminary data.</text>
</comment>
<dbReference type="GO" id="GO:0016878">
    <property type="term" value="F:acid-thiol ligase activity"/>
    <property type="evidence" value="ECO:0007669"/>
    <property type="project" value="UniProtKB-ARBA"/>
</dbReference>
<dbReference type="Gene3D" id="3.30.300.30">
    <property type="match status" value="1"/>
</dbReference>
<accession>A0A932MR37</accession>
<feature type="domain" description="AMP-binding enzyme C-terminal" evidence="4">
    <location>
        <begin position="420"/>
        <end position="495"/>
    </location>
</feature>
<dbReference type="InterPro" id="IPR025110">
    <property type="entry name" value="AMP-bd_C"/>
</dbReference>
<evidence type="ECO:0000313" key="5">
    <source>
        <dbReference type="EMBL" id="MBI3128696.1"/>
    </source>
</evidence>
<gene>
    <name evidence="5" type="ORF">HYZ11_13915</name>
</gene>
<evidence type="ECO:0000259" key="3">
    <source>
        <dbReference type="Pfam" id="PF00501"/>
    </source>
</evidence>
<evidence type="ECO:0000313" key="6">
    <source>
        <dbReference type="Proteomes" id="UP000782312"/>
    </source>
</evidence>
<evidence type="ECO:0000259" key="4">
    <source>
        <dbReference type="Pfam" id="PF13193"/>
    </source>
</evidence>
<dbReference type="CDD" id="cd17631">
    <property type="entry name" value="FACL_FadD13-like"/>
    <property type="match status" value="1"/>
</dbReference>
<dbReference type="Proteomes" id="UP000782312">
    <property type="component" value="Unassembled WGS sequence"/>
</dbReference>
<dbReference type="InterPro" id="IPR000873">
    <property type="entry name" value="AMP-dep_synth/lig_dom"/>
</dbReference>
<dbReference type="FunFam" id="3.30.300.30:FF:000008">
    <property type="entry name" value="2,3-dihydroxybenzoate-AMP ligase"/>
    <property type="match status" value="1"/>
</dbReference>
<reference evidence="5" key="1">
    <citation type="submission" date="2020-07" db="EMBL/GenBank/DDBJ databases">
        <title>Huge and variable diversity of episymbiotic CPR bacteria and DPANN archaea in groundwater ecosystems.</title>
        <authorList>
            <person name="He C.Y."/>
            <person name="Keren R."/>
            <person name="Whittaker M."/>
            <person name="Farag I.F."/>
            <person name="Doudna J."/>
            <person name="Cate J.H.D."/>
            <person name="Banfield J.F."/>
        </authorList>
    </citation>
    <scope>NUCLEOTIDE SEQUENCE</scope>
    <source>
        <strain evidence="5">NC_groundwater_763_Ag_S-0.2um_68_21</strain>
    </source>
</reference>
<dbReference type="InterPro" id="IPR042099">
    <property type="entry name" value="ANL_N_sf"/>
</dbReference>
<dbReference type="NCBIfam" id="NF004837">
    <property type="entry name" value="PRK06187.1"/>
    <property type="match status" value="1"/>
</dbReference>
<dbReference type="PANTHER" id="PTHR43767">
    <property type="entry name" value="LONG-CHAIN-FATTY-ACID--COA LIGASE"/>
    <property type="match status" value="1"/>
</dbReference>
<evidence type="ECO:0000256" key="2">
    <source>
        <dbReference type="ARBA" id="ARBA00022598"/>
    </source>
</evidence>
<comment type="similarity">
    <text evidence="1">Belongs to the ATP-dependent AMP-binding enzyme family.</text>
</comment>
<organism evidence="5 6">
    <name type="scientific">Tectimicrobiota bacterium</name>
    <dbReference type="NCBI Taxonomy" id="2528274"/>
    <lineage>
        <taxon>Bacteria</taxon>
        <taxon>Pseudomonadati</taxon>
        <taxon>Nitrospinota/Tectimicrobiota group</taxon>
        <taxon>Candidatus Tectimicrobiota</taxon>
    </lineage>
</organism>
<name>A0A932MR37_UNCTE</name>
<dbReference type="InterPro" id="IPR020845">
    <property type="entry name" value="AMP-binding_CS"/>
</dbReference>
<dbReference type="PROSITE" id="PS00455">
    <property type="entry name" value="AMP_BINDING"/>
    <property type="match status" value="1"/>
</dbReference>
<dbReference type="Pfam" id="PF13193">
    <property type="entry name" value="AMP-binding_C"/>
    <property type="match status" value="1"/>
</dbReference>
<evidence type="ECO:0000256" key="1">
    <source>
        <dbReference type="ARBA" id="ARBA00006432"/>
    </source>
</evidence>
<dbReference type="AlphaFoldDB" id="A0A932MR37"/>
<sequence length="512" mass="56025">MNPSHILARWAERSPNREAVISEGGRLTWSALRERVQALAGGLERLGAGRGDRVGVLLYNCPEFLEAYFAICHLGAILVPLNFRLAGPEFAYILEDAGVKILITDASFHPTIGPIQGQLPRLAHVLCVGGDVPPGWESYEERLERARGRRAPAAQVDLGDVQRIMYTSGTTSRPKGAMITHGNVYWKNVAHVMDLNLTAADRTLVVGPLYHVGGLDLPATGVLYMGGSVVILPRFDAERVLAAVHAEGVTNVWLAPTMIAQVLARTDIDRFDLTSLRIVIDGGEKMPIPLIEELRRVIPSCGFHDAYGLTETVSGDTFLPPADAVRKTGSVGLPTYQLRVRVVDDERRDLPAGELGEVLLRGPKVFPGYWNNREASEAVLVDGWFHTGDIGRMDGEGYLYIVDRKKDIIISGGENIASTEVERVIYEDPRVAECAVIGVSDERWGEVPYAFVVPKPGHRDIGEEILARCAASLAKFKVPKGVTFIDALPRNPSGKVLKRDLRERAASVRRGP</sequence>
<dbReference type="PANTHER" id="PTHR43767:SF1">
    <property type="entry name" value="NONRIBOSOMAL PEPTIDE SYNTHASE PES1 (EUROFUNG)-RELATED"/>
    <property type="match status" value="1"/>
</dbReference>
<proteinExistence type="inferred from homology"/>
<dbReference type="InterPro" id="IPR050237">
    <property type="entry name" value="ATP-dep_AMP-bd_enzyme"/>
</dbReference>
<dbReference type="Pfam" id="PF00501">
    <property type="entry name" value="AMP-binding"/>
    <property type="match status" value="1"/>
</dbReference>
<keyword evidence="2 5" id="KW-0436">Ligase</keyword>
<protein>
    <submittedName>
        <fullName evidence="5">Long-chain fatty acid--CoA ligase</fullName>
    </submittedName>
</protein>